<feature type="repeat" description="TPR" evidence="3">
    <location>
        <begin position="494"/>
        <end position="527"/>
    </location>
</feature>
<dbReference type="Pfam" id="PF13432">
    <property type="entry name" value="TPR_16"/>
    <property type="match status" value="3"/>
</dbReference>
<dbReference type="InterPro" id="IPR051012">
    <property type="entry name" value="CellSynth/LPSAsmb/PSIAsmb"/>
</dbReference>
<keyword evidence="7" id="KW-1185">Reference proteome</keyword>
<proteinExistence type="predicted"/>
<accession>A0ABT0EAJ9</accession>
<evidence type="ECO:0000313" key="6">
    <source>
        <dbReference type="EMBL" id="MCK0538632.1"/>
    </source>
</evidence>
<dbReference type="InterPro" id="IPR011990">
    <property type="entry name" value="TPR-like_helical_dom_sf"/>
</dbReference>
<feature type="signal peptide" evidence="5">
    <location>
        <begin position="1"/>
        <end position="38"/>
    </location>
</feature>
<feature type="region of interest" description="Disordered" evidence="4">
    <location>
        <begin position="556"/>
        <end position="575"/>
    </location>
</feature>
<evidence type="ECO:0000256" key="1">
    <source>
        <dbReference type="ARBA" id="ARBA00022737"/>
    </source>
</evidence>
<sequence length="575" mass="63482">MRIFSPHHAPARTRLIALPAATLLLVACAATPPVPAPAAAPESVATAPYEAAVLADLLVAEVAAQRDALDISLAYYVETARTHNSPAVTGQAARLAAYLQQGPLALEMAERWLTQEPGNLTAREIAALSHIVAGNPEAAAYHIDQLLADNPQAGLIRLVAQAEGLDQAGNTQLLAALAQLTDRYPDQAPLWYARALHLHLQGELDAATDANERALKLNRRHEEAQLLRVRLLYEGEQHDAALRQAQRLVQQHPDARRPRILYVRLLLESGRQEEAVAQLRELAQRFPDDQDLRFSLALHGLQQGAYTSARETLEALLAEGYRPDQMHLYLAQLHEMRGDGAAALTHYLAVQEGDAALAAQLQAAQLYVQQGDTAAMRTLLARLREHHPAQLPALYAAEAQLLGHRDPDSALSLLDQALSELPDDTELLYARALVAERLGRIGQTEADLRRILELEPKDTDALNALGYTLTDRTDRHQEAFELIQQALHQQPDNPAIIDSMGWVLFKLGQYQEALTHLQRAYNMFPDAEVAAHLGEVLWALGRYDEARAIWDEAAADQPDSRHLREVRERLDPVSP</sequence>
<dbReference type="Pfam" id="PF13174">
    <property type="entry name" value="TPR_6"/>
    <property type="match status" value="2"/>
</dbReference>
<evidence type="ECO:0000256" key="4">
    <source>
        <dbReference type="SAM" id="MobiDB-lite"/>
    </source>
</evidence>
<evidence type="ECO:0000256" key="3">
    <source>
        <dbReference type="PROSITE-ProRule" id="PRU00339"/>
    </source>
</evidence>
<dbReference type="PANTHER" id="PTHR45586">
    <property type="entry name" value="TPR REPEAT-CONTAINING PROTEIN PA4667"/>
    <property type="match status" value="1"/>
</dbReference>
<protein>
    <submittedName>
        <fullName evidence="6">Tetratricopeptide repeat protein</fullName>
    </submittedName>
</protein>
<reference evidence="6" key="1">
    <citation type="submission" date="2022-04" db="EMBL/GenBank/DDBJ databases">
        <title>Alcanivorax sp. CY1518 draft genome sequence.</title>
        <authorList>
            <person name="Zhao G."/>
            <person name="An M."/>
        </authorList>
    </citation>
    <scope>NUCLEOTIDE SEQUENCE</scope>
    <source>
        <strain evidence="6">CY1518</strain>
    </source>
</reference>
<feature type="chain" id="PRO_5045207999" evidence="5">
    <location>
        <begin position="39"/>
        <end position="575"/>
    </location>
</feature>
<dbReference type="SMART" id="SM00028">
    <property type="entry name" value="TPR"/>
    <property type="match status" value="5"/>
</dbReference>
<keyword evidence="1" id="KW-0677">Repeat</keyword>
<comment type="caution">
    <text evidence="6">The sequence shown here is derived from an EMBL/GenBank/DDBJ whole genome shotgun (WGS) entry which is preliminary data.</text>
</comment>
<feature type="compositionally biased region" description="Basic and acidic residues" evidence="4">
    <location>
        <begin position="558"/>
        <end position="575"/>
    </location>
</feature>
<dbReference type="PANTHER" id="PTHR45586:SF1">
    <property type="entry name" value="LIPOPOLYSACCHARIDE ASSEMBLY PROTEIN B"/>
    <property type="match status" value="1"/>
</dbReference>
<dbReference type="PROSITE" id="PS50005">
    <property type="entry name" value="TPR"/>
    <property type="match status" value="1"/>
</dbReference>
<gene>
    <name evidence="6" type="ORF">MU846_13030</name>
</gene>
<dbReference type="Pfam" id="PF14559">
    <property type="entry name" value="TPR_19"/>
    <property type="match status" value="1"/>
</dbReference>
<dbReference type="RefSeq" id="WP_246953436.1">
    <property type="nucleotide sequence ID" value="NZ_JALKII010000010.1"/>
</dbReference>
<evidence type="ECO:0000256" key="2">
    <source>
        <dbReference type="ARBA" id="ARBA00022803"/>
    </source>
</evidence>
<dbReference type="EMBL" id="JALKII010000010">
    <property type="protein sequence ID" value="MCK0538632.1"/>
    <property type="molecule type" value="Genomic_DNA"/>
</dbReference>
<evidence type="ECO:0000313" key="7">
    <source>
        <dbReference type="Proteomes" id="UP001165524"/>
    </source>
</evidence>
<dbReference type="InterPro" id="IPR019734">
    <property type="entry name" value="TPR_rpt"/>
</dbReference>
<keyword evidence="5" id="KW-0732">Signal</keyword>
<organism evidence="6 7">
    <name type="scientific">Alcanivorax quisquiliarum</name>
    <dbReference type="NCBI Taxonomy" id="2933565"/>
    <lineage>
        <taxon>Bacteria</taxon>
        <taxon>Pseudomonadati</taxon>
        <taxon>Pseudomonadota</taxon>
        <taxon>Gammaproteobacteria</taxon>
        <taxon>Oceanospirillales</taxon>
        <taxon>Alcanivoracaceae</taxon>
        <taxon>Alcanivorax</taxon>
    </lineage>
</organism>
<evidence type="ECO:0000256" key="5">
    <source>
        <dbReference type="SAM" id="SignalP"/>
    </source>
</evidence>
<keyword evidence="2 3" id="KW-0802">TPR repeat</keyword>
<dbReference type="Gene3D" id="1.25.40.10">
    <property type="entry name" value="Tetratricopeptide repeat domain"/>
    <property type="match status" value="3"/>
</dbReference>
<dbReference type="Proteomes" id="UP001165524">
    <property type="component" value="Unassembled WGS sequence"/>
</dbReference>
<dbReference type="PROSITE" id="PS51257">
    <property type="entry name" value="PROKAR_LIPOPROTEIN"/>
    <property type="match status" value="1"/>
</dbReference>
<name>A0ABT0EAJ9_9GAMM</name>
<dbReference type="SUPFAM" id="SSF48452">
    <property type="entry name" value="TPR-like"/>
    <property type="match status" value="2"/>
</dbReference>